<feature type="domain" description="Periplasmic binding protein" evidence="5">
    <location>
        <begin position="46"/>
        <end position="306"/>
    </location>
</feature>
<dbReference type="GO" id="GO:0030246">
    <property type="term" value="F:carbohydrate binding"/>
    <property type="evidence" value="ECO:0007669"/>
    <property type="project" value="UniProtKB-ARBA"/>
</dbReference>
<dbReference type="Pfam" id="PF13407">
    <property type="entry name" value="Peripla_BP_4"/>
    <property type="match status" value="1"/>
</dbReference>
<dbReference type="RefSeq" id="WP_187580151.1">
    <property type="nucleotide sequence ID" value="NZ_CP060713.1"/>
</dbReference>
<dbReference type="PANTHER" id="PTHR46847">
    <property type="entry name" value="D-ALLOSE-BINDING PERIPLASMIC PROTEIN-RELATED"/>
    <property type="match status" value="1"/>
</dbReference>
<reference evidence="6 7" key="1">
    <citation type="submission" date="2020-08" db="EMBL/GenBank/DDBJ databases">
        <title>Genome sequence of Nocardioides mesophilus KACC 16243T.</title>
        <authorList>
            <person name="Hyun D.-W."/>
            <person name="Bae J.-W."/>
        </authorList>
    </citation>
    <scope>NUCLEOTIDE SEQUENCE [LARGE SCALE GENOMIC DNA]</scope>
    <source>
        <strain evidence="6 7">KACC 16243</strain>
    </source>
</reference>
<evidence type="ECO:0000313" key="7">
    <source>
        <dbReference type="Proteomes" id="UP000515947"/>
    </source>
</evidence>
<gene>
    <name evidence="6" type="ORF">H9L09_08235</name>
</gene>
<comment type="similarity">
    <text evidence="2">Belongs to the bacterial solute-binding protein 2 family.</text>
</comment>
<evidence type="ECO:0000256" key="3">
    <source>
        <dbReference type="ARBA" id="ARBA00022729"/>
    </source>
</evidence>
<dbReference type="EMBL" id="CP060713">
    <property type="protein sequence ID" value="QNN54311.1"/>
    <property type="molecule type" value="Genomic_DNA"/>
</dbReference>
<dbReference type="Proteomes" id="UP000515947">
    <property type="component" value="Chromosome"/>
</dbReference>
<keyword evidence="7" id="KW-1185">Reference proteome</keyword>
<dbReference type="KEGG" id="nmes:H9L09_08235"/>
<evidence type="ECO:0000256" key="4">
    <source>
        <dbReference type="SAM" id="SignalP"/>
    </source>
</evidence>
<keyword evidence="3 4" id="KW-0732">Signal</keyword>
<dbReference type="InterPro" id="IPR025997">
    <property type="entry name" value="SBP_2_dom"/>
</dbReference>
<dbReference type="AlphaFoldDB" id="A0A7G9RFD6"/>
<evidence type="ECO:0000256" key="2">
    <source>
        <dbReference type="ARBA" id="ARBA00007639"/>
    </source>
</evidence>
<dbReference type="PANTHER" id="PTHR46847:SF1">
    <property type="entry name" value="D-ALLOSE-BINDING PERIPLASMIC PROTEIN-RELATED"/>
    <property type="match status" value="1"/>
</dbReference>
<feature type="signal peptide" evidence="4">
    <location>
        <begin position="1"/>
        <end position="23"/>
    </location>
</feature>
<evidence type="ECO:0000313" key="6">
    <source>
        <dbReference type="EMBL" id="QNN54311.1"/>
    </source>
</evidence>
<dbReference type="PROSITE" id="PS51257">
    <property type="entry name" value="PROKAR_LIPOPROTEIN"/>
    <property type="match status" value="1"/>
</dbReference>
<evidence type="ECO:0000259" key="5">
    <source>
        <dbReference type="Pfam" id="PF13407"/>
    </source>
</evidence>
<comment type="subcellular location">
    <subcellularLocation>
        <location evidence="1">Cell envelope</location>
    </subcellularLocation>
</comment>
<sequence length="341" mass="35491">MRDNRPFHTRAVAALAVTLTALAAAGCSTERAASSESPSDDGEVKIGLVTKTETNPYFVKLRESAQAAADKSGADLIALAGKFDGDNAGQVTAIENLVQQGVDGILITPSNAKAILDAIQEAKDAGVVVIALDTETEPRDAVAATFATDNEEAGRTLGKYIDARLGDRDPKVLMADLDPSSSVGLQRHNGFLDGMGLTDDSDAILGTALTQGDQGKAQAAMENLLQRVGKKVNVVYNINEPAARGSYLALKARGLADDVLIGAIDGSCSGVQDVADGKFAATVMQFPQKMAEQGVAAVVKYAETGEKPSGFVDTGDMLITDKPVDGLESKDSTWGAENCWG</sequence>
<dbReference type="Gene3D" id="3.40.50.2300">
    <property type="match status" value="2"/>
</dbReference>
<dbReference type="GO" id="GO:0030313">
    <property type="term" value="C:cell envelope"/>
    <property type="evidence" value="ECO:0007669"/>
    <property type="project" value="UniProtKB-SubCell"/>
</dbReference>
<feature type="chain" id="PRO_5039453733" evidence="4">
    <location>
        <begin position="24"/>
        <end position="341"/>
    </location>
</feature>
<accession>A0A7G9RFD6</accession>
<proteinExistence type="inferred from homology"/>
<dbReference type="SUPFAM" id="SSF53822">
    <property type="entry name" value="Periplasmic binding protein-like I"/>
    <property type="match status" value="1"/>
</dbReference>
<evidence type="ECO:0000256" key="1">
    <source>
        <dbReference type="ARBA" id="ARBA00004196"/>
    </source>
</evidence>
<protein>
    <submittedName>
        <fullName evidence="6">Substrate-binding domain-containing protein</fullName>
    </submittedName>
</protein>
<name>A0A7G9RFD6_9ACTN</name>
<dbReference type="InterPro" id="IPR028082">
    <property type="entry name" value="Peripla_BP_I"/>
</dbReference>
<organism evidence="6 7">
    <name type="scientific">Nocardioides mesophilus</name>
    <dbReference type="NCBI Taxonomy" id="433659"/>
    <lineage>
        <taxon>Bacteria</taxon>
        <taxon>Bacillati</taxon>
        <taxon>Actinomycetota</taxon>
        <taxon>Actinomycetes</taxon>
        <taxon>Propionibacteriales</taxon>
        <taxon>Nocardioidaceae</taxon>
        <taxon>Nocardioides</taxon>
    </lineage>
</organism>